<protein>
    <submittedName>
        <fullName evidence="1">Uncharacterized protein</fullName>
    </submittedName>
</protein>
<dbReference type="GeneID" id="20086737"/>
<sequence length="112" mass="12523">MSTVQCQECLPPLPKTLPPPKGILHLELFLSRLERGNDASILGLQGLIVGSMWWRVVGQKENLSVLGKHPLVQLQQVIEAKVSGRNSVEAPRSGSSANCKADRRCPYRQHWW</sequence>
<dbReference type="AlphaFoldDB" id="A0A024TT87"/>
<dbReference type="RefSeq" id="XP_008874058.1">
    <property type="nucleotide sequence ID" value="XM_008875836.1"/>
</dbReference>
<evidence type="ECO:0000313" key="1">
    <source>
        <dbReference type="EMBL" id="ETV97350.1"/>
    </source>
</evidence>
<organism evidence="1">
    <name type="scientific">Aphanomyces invadans</name>
    <dbReference type="NCBI Taxonomy" id="157072"/>
    <lineage>
        <taxon>Eukaryota</taxon>
        <taxon>Sar</taxon>
        <taxon>Stramenopiles</taxon>
        <taxon>Oomycota</taxon>
        <taxon>Saprolegniomycetes</taxon>
        <taxon>Saprolegniales</taxon>
        <taxon>Verrucalvaceae</taxon>
        <taxon>Aphanomyces</taxon>
    </lineage>
</organism>
<name>A0A024TT87_9STRA</name>
<dbReference type="EMBL" id="KI913973">
    <property type="protein sequence ID" value="ETV97350.1"/>
    <property type="molecule type" value="Genomic_DNA"/>
</dbReference>
<proteinExistence type="predicted"/>
<dbReference type="VEuPathDB" id="FungiDB:H310_09687"/>
<reference evidence="1" key="1">
    <citation type="submission" date="2013-12" db="EMBL/GenBank/DDBJ databases">
        <title>The Genome Sequence of Aphanomyces invadans NJM9701.</title>
        <authorList>
            <consortium name="The Broad Institute Genomics Platform"/>
            <person name="Russ C."/>
            <person name="Tyler B."/>
            <person name="van West P."/>
            <person name="Dieguez-Uribeondo J."/>
            <person name="Young S.K."/>
            <person name="Zeng Q."/>
            <person name="Gargeya S."/>
            <person name="Fitzgerald M."/>
            <person name="Abouelleil A."/>
            <person name="Alvarado L."/>
            <person name="Chapman S.B."/>
            <person name="Gainer-Dewar J."/>
            <person name="Goldberg J."/>
            <person name="Griggs A."/>
            <person name="Gujja S."/>
            <person name="Hansen M."/>
            <person name="Howarth C."/>
            <person name="Imamovic A."/>
            <person name="Ireland A."/>
            <person name="Larimer J."/>
            <person name="McCowan C."/>
            <person name="Murphy C."/>
            <person name="Pearson M."/>
            <person name="Poon T.W."/>
            <person name="Priest M."/>
            <person name="Roberts A."/>
            <person name="Saif S."/>
            <person name="Shea T."/>
            <person name="Sykes S."/>
            <person name="Wortman J."/>
            <person name="Nusbaum C."/>
            <person name="Birren B."/>
        </authorList>
    </citation>
    <scope>NUCLEOTIDE SEQUENCE [LARGE SCALE GENOMIC DNA]</scope>
    <source>
        <strain evidence="1">NJM9701</strain>
    </source>
</reference>
<gene>
    <name evidence="1" type="ORF">H310_09687</name>
</gene>
<accession>A0A024TT87</accession>